<name>A0A4R6MB91_9GAMM</name>
<dbReference type="InterPro" id="IPR001123">
    <property type="entry name" value="LeuE-type"/>
</dbReference>
<dbReference type="Pfam" id="PF01810">
    <property type="entry name" value="LysE"/>
    <property type="match status" value="1"/>
</dbReference>
<dbReference type="PANTHER" id="PTHR30086">
    <property type="entry name" value="ARGININE EXPORTER PROTEIN ARGO"/>
    <property type="match status" value="1"/>
</dbReference>
<feature type="transmembrane region" description="Helical" evidence="6">
    <location>
        <begin position="6"/>
        <end position="28"/>
    </location>
</feature>
<feature type="transmembrane region" description="Helical" evidence="6">
    <location>
        <begin position="150"/>
        <end position="172"/>
    </location>
</feature>
<reference evidence="7 8" key="1">
    <citation type="submission" date="2019-03" db="EMBL/GenBank/DDBJ databases">
        <title>Genomic Encyclopedia of Type Strains, Phase III (KMG-III): the genomes of soil and plant-associated and newly described type strains.</title>
        <authorList>
            <person name="Whitman W."/>
        </authorList>
    </citation>
    <scope>NUCLEOTIDE SEQUENCE [LARGE SCALE GENOMIC DNA]</scope>
    <source>
        <strain evidence="7 8">CECT 7378</strain>
    </source>
</reference>
<organism evidence="7 8">
    <name type="scientific">Marinomonas balearica</name>
    <dbReference type="NCBI Taxonomy" id="491947"/>
    <lineage>
        <taxon>Bacteria</taxon>
        <taxon>Pseudomonadati</taxon>
        <taxon>Pseudomonadota</taxon>
        <taxon>Gammaproteobacteria</taxon>
        <taxon>Oceanospirillales</taxon>
        <taxon>Oceanospirillaceae</taxon>
        <taxon>Marinomonas</taxon>
    </lineage>
</organism>
<evidence type="ECO:0000256" key="5">
    <source>
        <dbReference type="ARBA" id="ARBA00023136"/>
    </source>
</evidence>
<comment type="subcellular location">
    <subcellularLocation>
        <location evidence="1">Cell membrane</location>
        <topology evidence="1">Multi-pass membrane protein</topology>
    </subcellularLocation>
</comment>
<dbReference type="OrthoDB" id="581870at2"/>
<dbReference type="PANTHER" id="PTHR30086:SF16">
    <property type="entry name" value="AMINO ACID EFFLUX PERMEASE RHTB FAMILY"/>
    <property type="match status" value="1"/>
</dbReference>
<comment type="caution">
    <text evidence="7">The sequence shown here is derived from an EMBL/GenBank/DDBJ whole genome shotgun (WGS) entry which is preliminary data.</text>
</comment>
<evidence type="ECO:0000256" key="1">
    <source>
        <dbReference type="ARBA" id="ARBA00004651"/>
    </source>
</evidence>
<evidence type="ECO:0000256" key="2">
    <source>
        <dbReference type="ARBA" id="ARBA00022475"/>
    </source>
</evidence>
<keyword evidence="5 6" id="KW-0472">Membrane</keyword>
<evidence type="ECO:0000256" key="4">
    <source>
        <dbReference type="ARBA" id="ARBA00022989"/>
    </source>
</evidence>
<feature type="transmembrane region" description="Helical" evidence="6">
    <location>
        <begin position="40"/>
        <end position="65"/>
    </location>
</feature>
<dbReference type="Proteomes" id="UP000294656">
    <property type="component" value="Unassembled WGS sequence"/>
</dbReference>
<evidence type="ECO:0000313" key="7">
    <source>
        <dbReference type="EMBL" id="TDO98753.1"/>
    </source>
</evidence>
<keyword evidence="4 6" id="KW-1133">Transmembrane helix</keyword>
<accession>A0A4R6MB91</accession>
<dbReference type="EMBL" id="SNXC01000010">
    <property type="protein sequence ID" value="TDO98753.1"/>
    <property type="molecule type" value="Genomic_DNA"/>
</dbReference>
<keyword evidence="8" id="KW-1185">Reference proteome</keyword>
<sequence length="204" mass="22076">MTLASWFSLVAICVMGALSPGPSLAVVLRVTLMQSSKHGVVTALAHGFGVGLWAIVSMVGLAVLIQEYPKIFYWVSVSGGGYLIWMGLKALRYAGKGQMSETDTHVGSYLIAMRDGLLVSLLNPKLALFFIALFSQFIEPEMGLLGQFEMWATVVIIDSGWYVIVAMLLAGGPVMQWLRSHVRWVDRGMGAILVALGTKVVINA</sequence>
<dbReference type="PIRSF" id="PIRSF006324">
    <property type="entry name" value="LeuE"/>
    <property type="match status" value="1"/>
</dbReference>
<proteinExistence type="predicted"/>
<dbReference type="GO" id="GO:0005886">
    <property type="term" value="C:plasma membrane"/>
    <property type="evidence" value="ECO:0007669"/>
    <property type="project" value="UniProtKB-SubCell"/>
</dbReference>
<keyword evidence="2" id="KW-1003">Cell membrane</keyword>
<evidence type="ECO:0000256" key="3">
    <source>
        <dbReference type="ARBA" id="ARBA00022692"/>
    </source>
</evidence>
<feature type="transmembrane region" description="Helical" evidence="6">
    <location>
        <begin position="71"/>
        <end position="91"/>
    </location>
</feature>
<evidence type="ECO:0000256" key="6">
    <source>
        <dbReference type="SAM" id="Phobius"/>
    </source>
</evidence>
<evidence type="ECO:0000313" key="8">
    <source>
        <dbReference type="Proteomes" id="UP000294656"/>
    </source>
</evidence>
<keyword evidence="3 6" id="KW-0812">Transmembrane</keyword>
<dbReference type="RefSeq" id="WP_133502983.1">
    <property type="nucleotide sequence ID" value="NZ_SNXC01000010.1"/>
</dbReference>
<feature type="transmembrane region" description="Helical" evidence="6">
    <location>
        <begin position="117"/>
        <end position="138"/>
    </location>
</feature>
<dbReference type="GO" id="GO:0015171">
    <property type="term" value="F:amino acid transmembrane transporter activity"/>
    <property type="evidence" value="ECO:0007669"/>
    <property type="project" value="TreeGrafter"/>
</dbReference>
<dbReference type="AlphaFoldDB" id="A0A4R6MB91"/>
<protein>
    <submittedName>
        <fullName evidence="7">Threonine/homoserine/homoserine lactone efflux protein</fullName>
    </submittedName>
</protein>
<gene>
    <name evidence="7" type="ORF">DFP79_1165</name>
</gene>